<proteinExistence type="predicted"/>
<dbReference type="EMBL" id="JAVDSG010000001">
    <property type="protein sequence ID" value="MDR6593570.1"/>
    <property type="molecule type" value="Genomic_DNA"/>
</dbReference>
<evidence type="ECO:0000313" key="2">
    <source>
        <dbReference type="Proteomes" id="UP001268819"/>
    </source>
</evidence>
<comment type="caution">
    <text evidence="1">The sequence shown here is derived from an EMBL/GenBank/DDBJ whole genome shotgun (WGS) entry which is preliminary data.</text>
</comment>
<dbReference type="RefSeq" id="WP_310306392.1">
    <property type="nucleotide sequence ID" value="NZ_BAAAXB010000001.1"/>
</dbReference>
<dbReference type="Proteomes" id="UP001268819">
    <property type="component" value="Unassembled WGS sequence"/>
</dbReference>
<gene>
    <name evidence="1" type="ORF">J2S66_001954</name>
</gene>
<reference evidence="1 2" key="1">
    <citation type="submission" date="2023-07" db="EMBL/GenBank/DDBJ databases">
        <title>Sequencing the genomes of 1000 actinobacteria strains.</title>
        <authorList>
            <person name="Klenk H.-P."/>
        </authorList>
    </citation>
    <scope>NUCLEOTIDE SEQUENCE [LARGE SCALE GENOMIC DNA]</scope>
    <source>
        <strain evidence="1 2">DSM 43749</strain>
    </source>
</reference>
<accession>A0ABU1PSF5</accession>
<protein>
    <submittedName>
        <fullName evidence="1">Uncharacterized protein</fullName>
    </submittedName>
</protein>
<organism evidence="1 2">
    <name type="scientific">Saccharothrix longispora</name>
    <dbReference type="NCBI Taxonomy" id="33920"/>
    <lineage>
        <taxon>Bacteria</taxon>
        <taxon>Bacillati</taxon>
        <taxon>Actinomycetota</taxon>
        <taxon>Actinomycetes</taxon>
        <taxon>Pseudonocardiales</taxon>
        <taxon>Pseudonocardiaceae</taxon>
        <taxon>Saccharothrix</taxon>
    </lineage>
</organism>
<keyword evidence="2" id="KW-1185">Reference proteome</keyword>
<sequence length="171" mass="18670">MRLKNSAGLFVDTVRCPGSRTAAIENSIGPRADGHPTSIHGRCPVCRQVRPVSPKGSMVGHDEPLRLVVQPHVIGGEEWTAYGAPWHPAELASIPTRIGAELAWRHDGGILMTFYGGTGHRAATDVLPRSVRVWLAVHLRFVEQWTAERDIIDLIPASQAYLLPMFSPVGV</sequence>
<evidence type="ECO:0000313" key="1">
    <source>
        <dbReference type="EMBL" id="MDR6593570.1"/>
    </source>
</evidence>
<name>A0ABU1PSF5_9PSEU</name>